<keyword evidence="1" id="KW-1133">Transmembrane helix</keyword>
<keyword evidence="1" id="KW-0472">Membrane</keyword>
<evidence type="ECO:0000256" key="1">
    <source>
        <dbReference type="SAM" id="Phobius"/>
    </source>
</evidence>
<dbReference type="Proteomes" id="UP000283063">
    <property type="component" value="Chromosome"/>
</dbReference>
<proteinExistence type="predicted"/>
<dbReference type="KEGG" id="sedi:EBB79_07305"/>
<organism evidence="2 3">
    <name type="scientific">Parasedimentitalea marina</name>
    <dbReference type="NCBI Taxonomy" id="2483033"/>
    <lineage>
        <taxon>Bacteria</taxon>
        <taxon>Pseudomonadati</taxon>
        <taxon>Pseudomonadota</taxon>
        <taxon>Alphaproteobacteria</taxon>
        <taxon>Rhodobacterales</taxon>
        <taxon>Paracoccaceae</taxon>
        <taxon>Parasedimentitalea</taxon>
    </lineage>
</organism>
<keyword evidence="1" id="KW-0812">Transmembrane</keyword>
<gene>
    <name evidence="2" type="ORF">EBB79_07305</name>
</gene>
<dbReference type="AlphaFoldDB" id="A0A3T0N126"/>
<dbReference type="EMBL" id="CP033219">
    <property type="protein sequence ID" value="AZV77715.1"/>
    <property type="molecule type" value="Genomic_DNA"/>
</dbReference>
<feature type="transmembrane region" description="Helical" evidence="1">
    <location>
        <begin position="38"/>
        <end position="59"/>
    </location>
</feature>
<feature type="transmembrane region" description="Helical" evidence="1">
    <location>
        <begin position="12"/>
        <end position="32"/>
    </location>
</feature>
<evidence type="ECO:0000313" key="2">
    <source>
        <dbReference type="EMBL" id="AZV77715.1"/>
    </source>
</evidence>
<name>A0A3T0N126_9RHOB</name>
<keyword evidence="3" id="KW-1185">Reference proteome</keyword>
<accession>A0A3T0N126</accession>
<reference evidence="2 3" key="1">
    <citation type="submission" date="2018-10" db="EMBL/GenBank/DDBJ databases">
        <title>Parasedimentitalea marina sp. nov., a psychrophilic bacterium isolated from deep seawater of the New Britain Trench.</title>
        <authorList>
            <person name="Cao J."/>
        </authorList>
    </citation>
    <scope>NUCLEOTIDE SEQUENCE [LARGE SCALE GENOMIC DNA]</scope>
    <source>
        <strain evidence="2 3">W43</strain>
    </source>
</reference>
<protein>
    <submittedName>
        <fullName evidence="2">Uncharacterized protein</fullName>
    </submittedName>
</protein>
<evidence type="ECO:0000313" key="3">
    <source>
        <dbReference type="Proteomes" id="UP000283063"/>
    </source>
</evidence>
<sequence length="69" mass="7711">MYHAIRSQEVKKVISVEGPSLLIAIVVASTFYKFGSFLLELLVFLPTWFVLSFAISTLGRKFGVISEKS</sequence>